<dbReference type="PANTHER" id="PTHR46523">
    <property type="entry name" value="DCTP PYROPHOSPHATASE 1"/>
    <property type="match status" value="1"/>
</dbReference>
<dbReference type="InterPro" id="IPR025984">
    <property type="entry name" value="DCTPP"/>
</dbReference>
<dbReference type="PIRSF" id="PIRSF029826">
    <property type="entry name" value="UCP029826_pph"/>
    <property type="match status" value="1"/>
</dbReference>
<organism evidence="1 2">
    <name type="scientific">Candidatus Muproteobacteria bacterium RBG_16_60_9</name>
    <dbReference type="NCBI Taxonomy" id="1817755"/>
    <lineage>
        <taxon>Bacteria</taxon>
        <taxon>Pseudomonadati</taxon>
        <taxon>Pseudomonadota</taxon>
        <taxon>Candidatus Muproteobacteria</taxon>
    </lineage>
</organism>
<dbReference type="Gene3D" id="1.10.287.1080">
    <property type="entry name" value="MazG-like"/>
    <property type="match status" value="1"/>
</dbReference>
<gene>
    <name evidence="1" type="ORF">A2W18_01650</name>
</gene>
<dbReference type="GO" id="GO:0047840">
    <property type="term" value="F:dCTP diphosphatase activity"/>
    <property type="evidence" value="ECO:0007669"/>
    <property type="project" value="TreeGrafter"/>
</dbReference>
<keyword evidence="1" id="KW-0378">Hydrolase</keyword>
<dbReference type="Proteomes" id="UP000179076">
    <property type="component" value="Unassembled WGS sequence"/>
</dbReference>
<dbReference type="Pfam" id="PF12643">
    <property type="entry name" value="MazG-like"/>
    <property type="match status" value="1"/>
</dbReference>
<protein>
    <submittedName>
        <fullName evidence="1">Nucleotide pyrophosphohydrolase</fullName>
    </submittedName>
</protein>
<dbReference type="InterPro" id="IPR052555">
    <property type="entry name" value="dCTP_Pyrophosphatase"/>
</dbReference>
<dbReference type="AlphaFoldDB" id="A0A1F6VAY4"/>
<dbReference type="PANTHER" id="PTHR46523:SF1">
    <property type="entry name" value="DCTP PYROPHOSPHATASE 1"/>
    <property type="match status" value="1"/>
</dbReference>
<dbReference type="GO" id="GO:0006253">
    <property type="term" value="P:dCTP catabolic process"/>
    <property type="evidence" value="ECO:0007669"/>
    <property type="project" value="TreeGrafter"/>
</dbReference>
<evidence type="ECO:0000313" key="1">
    <source>
        <dbReference type="EMBL" id="OGI66800.1"/>
    </source>
</evidence>
<sequence length="127" mass="14519">MRNIPLDGLTQTVTELSVLRDRLRRFAAERDWDQYHSPKNLAMALIAEAAELVEHFQWLSESQSAALSPETRKEVEAEIADVLIYLVRLADKLDIDLARAAISKMALNEVRYPVDQVRGSAKKYTEY</sequence>
<name>A0A1F6VAY4_9PROT</name>
<dbReference type="CDD" id="cd11537">
    <property type="entry name" value="NTP-PPase_RS21-C6_like"/>
    <property type="match status" value="1"/>
</dbReference>
<reference evidence="1 2" key="1">
    <citation type="journal article" date="2016" name="Nat. Commun.">
        <title>Thousands of microbial genomes shed light on interconnected biogeochemical processes in an aquifer system.</title>
        <authorList>
            <person name="Anantharaman K."/>
            <person name="Brown C.T."/>
            <person name="Hug L.A."/>
            <person name="Sharon I."/>
            <person name="Castelle C.J."/>
            <person name="Probst A.J."/>
            <person name="Thomas B.C."/>
            <person name="Singh A."/>
            <person name="Wilkins M.J."/>
            <person name="Karaoz U."/>
            <person name="Brodie E.L."/>
            <person name="Williams K.H."/>
            <person name="Hubbard S.S."/>
            <person name="Banfield J.F."/>
        </authorList>
    </citation>
    <scope>NUCLEOTIDE SEQUENCE [LARGE SCALE GENOMIC DNA]</scope>
</reference>
<accession>A0A1F6VAY4</accession>
<evidence type="ECO:0000313" key="2">
    <source>
        <dbReference type="Proteomes" id="UP000179076"/>
    </source>
</evidence>
<dbReference type="GO" id="GO:0042262">
    <property type="term" value="P:DNA protection"/>
    <property type="evidence" value="ECO:0007669"/>
    <property type="project" value="TreeGrafter"/>
</dbReference>
<dbReference type="EMBL" id="MFSP01000077">
    <property type="protein sequence ID" value="OGI66800.1"/>
    <property type="molecule type" value="Genomic_DNA"/>
</dbReference>
<dbReference type="SUPFAM" id="SSF101386">
    <property type="entry name" value="all-alpha NTP pyrophosphatases"/>
    <property type="match status" value="1"/>
</dbReference>
<comment type="caution">
    <text evidence="1">The sequence shown here is derived from an EMBL/GenBank/DDBJ whole genome shotgun (WGS) entry which is preliminary data.</text>
</comment>
<proteinExistence type="predicted"/>
<dbReference type="GO" id="GO:0005829">
    <property type="term" value="C:cytosol"/>
    <property type="evidence" value="ECO:0007669"/>
    <property type="project" value="TreeGrafter"/>
</dbReference>